<reference evidence="2 3" key="1">
    <citation type="submission" date="2014-04" db="EMBL/GenBank/DDBJ databases">
        <authorList>
            <consortium name="International Citrus Genome Consortium"/>
            <person name="Gmitter F."/>
            <person name="Chen C."/>
            <person name="Farmerie W."/>
            <person name="Harkins T."/>
            <person name="Desany B."/>
            <person name="Mohiuddin M."/>
            <person name="Kodira C."/>
            <person name="Borodovsky M."/>
            <person name="Lomsadze A."/>
            <person name="Burns P."/>
            <person name="Jenkins J."/>
            <person name="Prochnik S."/>
            <person name="Shu S."/>
            <person name="Chapman J."/>
            <person name="Pitluck S."/>
            <person name="Schmutz J."/>
            <person name="Rokhsar D."/>
        </authorList>
    </citation>
    <scope>NUCLEOTIDE SEQUENCE</scope>
</reference>
<feature type="region of interest" description="Disordered" evidence="1">
    <location>
        <begin position="37"/>
        <end position="70"/>
    </location>
</feature>
<evidence type="ECO:0000313" key="3">
    <source>
        <dbReference type="Proteomes" id="UP000027120"/>
    </source>
</evidence>
<accession>A0A067DFS9</accession>
<sequence>DNVATAPLSIQEISAQASKPEFDRYKAFTESIIEHNYNLQTDQQEQIRNTSKPSGSQSSKPVSRFKMQRK</sequence>
<feature type="compositionally biased region" description="Polar residues" evidence="1">
    <location>
        <begin position="37"/>
        <end position="61"/>
    </location>
</feature>
<protein>
    <submittedName>
        <fullName evidence="2">Uncharacterized protein</fullName>
    </submittedName>
</protein>
<dbReference type="InterPro" id="IPR052255">
    <property type="entry name" value="RNA_pol_II_subunit5-mediator"/>
</dbReference>
<dbReference type="PANTHER" id="PTHR15111:SF0">
    <property type="entry name" value="UNCONVENTIONAL PREFOLDIN RPB5 INTERACTOR 1"/>
    <property type="match status" value="1"/>
</dbReference>
<proteinExistence type="predicted"/>
<evidence type="ECO:0000313" key="2">
    <source>
        <dbReference type="EMBL" id="KDO37887.1"/>
    </source>
</evidence>
<keyword evidence="3" id="KW-1185">Reference proteome</keyword>
<gene>
    <name evidence="2" type="ORF">CISIN_1g043763mg</name>
</gene>
<dbReference type="STRING" id="2711.A0A067DFS9"/>
<dbReference type="Proteomes" id="UP000027120">
    <property type="component" value="Unassembled WGS sequence"/>
</dbReference>
<evidence type="ECO:0000256" key="1">
    <source>
        <dbReference type="SAM" id="MobiDB-lite"/>
    </source>
</evidence>
<feature type="non-terminal residue" evidence="2">
    <location>
        <position position="1"/>
    </location>
</feature>
<organism evidence="2 3">
    <name type="scientific">Citrus sinensis</name>
    <name type="common">Sweet orange</name>
    <name type="synonym">Citrus aurantium var. sinensis</name>
    <dbReference type="NCBI Taxonomy" id="2711"/>
    <lineage>
        <taxon>Eukaryota</taxon>
        <taxon>Viridiplantae</taxon>
        <taxon>Streptophyta</taxon>
        <taxon>Embryophyta</taxon>
        <taxon>Tracheophyta</taxon>
        <taxon>Spermatophyta</taxon>
        <taxon>Magnoliopsida</taxon>
        <taxon>eudicotyledons</taxon>
        <taxon>Gunneridae</taxon>
        <taxon>Pentapetalae</taxon>
        <taxon>rosids</taxon>
        <taxon>malvids</taxon>
        <taxon>Sapindales</taxon>
        <taxon>Rutaceae</taxon>
        <taxon>Aurantioideae</taxon>
        <taxon>Citrus</taxon>
    </lineage>
</organism>
<dbReference type="PANTHER" id="PTHR15111">
    <property type="entry name" value="RNA POLYMERASE II SUBUNIT 5-MEDIATING PROTEIN NNX3"/>
    <property type="match status" value="1"/>
</dbReference>
<name>A0A067DFS9_CITSI</name>
<dbReference type="AlphaFoldDB" id="A0A067DFS9"/>
<dbReference type="EMBL" id="KK789365">
    <property type="protein sequence ID" value="KDO37887.1"/>
    <property type="molecule type" value="Genomic_DNA"/>
</dbReference>